<keyword evidence="2" id="KW-1185">Reference proteome</keyword>
<evidence type="ECO:0000313" key="2">
    <source>
        <dbReference type="Proteomes" id="UP000677054"/>
    </source>
</evidence>
<dbReference type="InterPro" id="IPR029058">
    <property type="entry name" value="AB_hydrolase_fold"/>
</dbReference>
<dbReference type="GO" id="GO:0017171">
    <property type="term" value="F:serine hydrolase activity"/>
    <property type="evidence" value="ECO:0007669"/>
    <property type="project" value="TreeGrafter"/>
</dbReference>
<dbReference type="PANTHER" id="PTHR20908">
    <property type="entry name" value="LD15586P"/>
    <property type="match status" value="1"/>
</dbReference>
<dbReference type="InterPro" id="IPR008547">
    <property type="entry name" value="DUF829_TMEM53"/>
</dbReference>
<dbReference type="AlphaFoldDB" id="A0A7R9A693"/>
<dbReference type="EMBL" id="CAJPEV010000631">
    <property type="protein sequence ID" value="CAG0887082.1"/>
    <property type="molecule type" value="Genomic_DNA"/>
</dbReference>
<dbReference type="PANTHER" id="PTHR20908:SF1">
    <property type="entry name" value="LD15586P"/>
    <property type="match status" value="1"/>
</dbReference>
<protein>
    <submittedName>
        <fullName evidence="1">Uncharacterized protein</fullName>
    </submittedName>
</protein>
<dbReference type="Pfam" id="PF05705">
    <property type="entry name" value="DUF829"/>
    <property type="match status" value="1"/>
</dbReference>
<dbReference type="Proteomes" id="UP000677054">
    <property type="component" value="Unassembled WGS sequence"/>
</dbReference>
<dbReference type="SUPFAM" id="SSF53474">
    <property type="entry name" value="alpha/beta-Hydrolases"/>
    <property type="match status" value="1"/>
</dbReference>
<reference evidence="1" key="1">
    <citation type="submission" date="2020-11" db="EMBL/GenBank/DDBJ databases">
        <authorList>
            <person name="Tran Van P."/>
        </authorList>
    </citation>
    <scope>NUCLEOTIDE SEQUENCE</scope>
</reference>
<proteinExistence type="predicted"/>
<organism evidence="1">
    <name type="scientific">Darwinula stevensoni</name>
    <dbReference type="NCBI Taxonomy" id="69355"/>
    <lineage>
        <taxon>Eukaryota</taxon>
        <taxon>Metazoa</taxon>
        <taxon>Ecdysozoa</taxon>
        <taxon>Arthropoda</taxon>
        <taxon>Crustacea</taxon>
        <taxon>Oligostraca</taxon>
        <taxon>Ostracoda</taxon>
        <taxon>Podocopa</taxon>
        <taxon>Podocopida</taxon>
        <taxon>Darwinulocopina</taxon>
        <taxon>Darwinuloidea</taxon>
        <taxon>Darwinulidae</taxon>
        <taxon>Darwinula</taxon>
    </lineage>
</organism>
<gene>
    <name evidence="1" type="ORF">DSTB1V02_LOCUS4305</name>
</gene>
<accession>A0A7R9A693</accession>
<dbReference type="OrthoDB" id="77878at2759"/>
<dbReference type="Gene3D" id="3.40.50.1820">
    <property type="entry name" value="alpha/beta hydrolase"/>
    <property type="match status" value="1"/>
</dbReference>
<name>A0A7R9A693_9CRUS</name>
<sequence>MGIDHGRSSWGCYVMPGIPEVEEAVATWRAVHVGIGARQLYSKKTATSAFQLIPAAERLRETWKPDEQPFLLLLGWLMSKEKHMSKYAKIYLEQGFDVLSVRITPMQMLWPVKGTQVVAERILDQLHALPPGRPICIHGFSVGGYLFGECLVRLYRSMEKYQGLMQRFVGQVWDSVVDFENIPQGFPKAISTNPVLRKSIEGYIKYHLRVFYNVATVHYKASSEAFVNRPLPCPALFLTSEADPVGEIKKIIGIVENMNQEGIKALVKVWKKSTHCNHFKTYPEDYLSLLGDHLDQIGLLPFPEKFAAHLVQGKKQRIQL</sequence>
<dbReference type="EMBL" id="LR900148">
    <property type="protein sequence ID" value="CAD7244408.1"/>
    <property type="molecule type" value="Genomic_DNA"/>
</dbReference>
<evidence type="ECO:0000313" key="1">
    <source>
        <dbReference type="EMBL" id="CAD7244408.1"/>
    </source>
</evidence>